<reference evidence="4 5" key="1">
    <citation type="submission" date="2018-11" db="EMBL/GenBank/DDBJ databases">
        <title>Chitinophaga lutea sp.nov., isolate from arsenic contaminated soil.</title>
        <authorList>
            <person name="Zong Y."/>
        </authorList>
    </citation>
    <scope>NUCLEOTIDE SEQUENCE [LARGE SCALE GENOMIC DNA]</scope>
    <source>
        <strain evidence="4 5">ZY74</strain>
    </source>
</reference>
<dbReference type="InterPro" id="IPR031107">
    <property type="entry name" value="Small_HSP"/>
</dbReference>
<proteinExistence type="inferred from homology"/>
<dbReference type="AlphaFoldDB" id="A0A3N4PYY5"/>
<comment type="caution">
    <text evidence="4">The sequence shown here is derived from an EMBL/GenBank/DDBJ whole genome shotgun (WGS) entry which is preliminary data.</text>
</comment>
<evidence type="ECO:0000313" key="4">
    <source>
        <dbReference type="EMBL" id="RPE08900.1"/>
    </source>
</evidence>
<organism evidence="4 5">
    <name type="scientific">Chitinophaga lutea</name>
    <dbReference type="NCBI Taxonomy" id="2488634"/>
    <lineage>
        <taxon>Bacteria</taxon>
        <taxon>Pseudomonadati</taxon>
        <taxon>Bacteroidota</taxon>
        <taxon>Chitinophagia</taxon>
        <taxon>Chitinophagales</taxon>
        <taxon>Chitinophagaceae</taxon>
        <taxon>Chitinophaga</taxon>
    </lineage>
</organism>
<name>A0A3N4PYY5_9BACT</name>
<dbReference type="CDD" id="cd06464">
    <property type="entry name" value="ACD_sHsps-like"/>
    <property type="match status" value="1"/>
</dbReference>
<protein>
    <submittedName>
        <fullName evidence="4">Hsp20/alpha crystallin family protein</fullName>
    </submittedName>
</protein>
<evidence type="ECO:0000313" key="5">
    <source>
        <dbReference type="Proteomes" id="UP000278351"/>
    </source>
</evidence>
<keyword evidence="5" id="KW-1185">Reference proteome</keyword>
<evidence type="ECO:0000259" key="3">
    <source>
        <dbReference type="PROSITE" id="PS01031"/>
    </source>
</evidence>
<sequence length="146" mass="16521">MKSLSLSKHRSGFPSFWEDFFPDWLEFNGNKQTPFLTMPAVNIEEGKDHFSISMAVPGMQKDDFKIEVTGNELSISAEKETSNEDKSKKFTKQEYNYSSFSRSFTLPGSILADQINAAYTDGVLKLKLPKKKEAQTEAPNLKVKVN</sequence>
<dbReference type="PROSITE" id="PS01031">
    <property type="entry name" value="SHSP"/>
    <property type="match status" value="1"/>
</dbReference>
<evidence type="ECO:0000256" key="1">
    <source>
        <dbReference type="PROSITE-ProRule" id="PRU00285"/>
    </source>
</evidence>
<dbReference type="Proteomes" id="UP000278351">
    <property type="component" value="Unassembled WGS sequence"/>
</dbReference>
<dbReference type="Pfam" id="PF00011">
    <property type="entry name" value="HSP20"/>
    <property type="match status" value="1"/>
</dbReference>
<gene>
    <name evidence="4" type="ORF">EGT74_17940</name>
</gene>
<dbReference type="PANTHER" id="PTHR11527">
    <property type="entry name" value="HEAT-SHOCK PROTEIN 20 FAMILY MEMBER"/>
    <property type="match status" value="1"/>
</dbReference>
<accession>A0A3N4PYY5</accession>
<dbReference type="OrthoDB" id="9814487at2"/>
<dbReference type="RefSeq" id="WP_123847900.1">
    <property type="nucleotide sequence ID" value="NZ_RPDH01000002.1"/>
</dbReference>
<dbReference type="InterPro" id="IPR008978">
    <property type="entry name" value="HSP20-like_chaperone"/>
</dbReference>
<dbReference type="EMBL" id="RPDH01000002">
    <property type="protein sequence ID" value="RPE08900.1"/>
    <property type="molecule type" value="Genomic_DNA"/>
</dbReference>
<dbReference type="Gene3D" id="2.60.40.790">
    <property type="match status" value="1"/>
</dbReference>
<evidence type="ECO:0000256" key="2">
    <source>
        <dbReference type="RuleBase" id="RU003616"/>
    </source>
</evidence>
<comment type="similarity">
    <text evidence="1 2">Belongs to the small heat shock protein (HSP20) family.</text>
</comment>
<dbReference type="SUPFAM" id="SSF49764">
    <property type="entry name" value="HSP20-like chaperones"/>
    <property type="match status" value="1"/>
</dbReference>
<dbReference type="InterPro" id="IPR002068">
    <property type="entry name" value="A-crystallin/Hsp20_dom"/>
</dbReference>
<feature type="domain" description="SHSP" evidence="3">
    <location>
        <begin position="32"/>
        <end position="146"/>
    </location>
</feature>